<name>A0ACC5QWT4_9HYPH</name>
<organism evidence="1 2">
    <name type="scientific">Taklimakanibacter albus</name>
    <dbReference type="NCBI Taxonomy" id="2800327"/>
    <lineage>
        <taxon>Bacteria</taxon>
        <taxon>Pseudomonadati</taxon>
        <taxon>Pseudomonadota</taxon>
        <taxon>Alphaproteobacteria</taxon>
        <taxon>Hyphomicrobiales</taxon>
        <taxon>Aestuariivirgaceae</taxon>
        <taxon>Taklimakanibacter</taxon>
    </lineage>
</organism>
<dbReference type="EMBL" id="JAENHL010000003">
    <property type="protein sequence ID" value="MBK1864812.1"/>
    <property type="molecule type" value="Genomic_DNA"/>
</dbReference>
<dbReference type="Proteomes" id="UP000616151">
    <property type="component" value="Unassembled WGS sequence"/>
</dbReference>
<sequence>MKSIPMIAAAALLAGCSSPSDVFTPSGGPADPGSRVPAQRYVPVTAGTIDYRPVDPLPWKERNEKVAPKKEQQQ</sequence>
<evidence type="ECO:0000313" key="2">
    <source>
        <dbReference type="Proteomes" id="UP000616151"/>
    </source>
</evidence>
<protein>
    <submittedName>
        <fullName evidence="1">Uncharacterized protein</fullName>
    </submittedName>
</protein>
<evidence type="ECO:0000313" key="1">
    <source>
        <dbReference type="EMBL" id="MBK1864812.1"/>
    </source>
</evidence>
<comment type="caution">
    <text evidence="1">The sequence shown here is derived from an EMBL/GenBank/DDBJ whole genome shotgun (WGS) entry which is preliminary data.</text>
</comment>
<gene>
    <name evidence="1" type="ORF">JHL16_00475</name>
</gene>
<keyword evidence="2" id="KW-1185">Reference proteome</keyword>
<proteinExistence type="predicted"/>
<reference evidence="1" key="1">
    <citation type="submission" date="2021-01" db="EMBL/GenBank/DDBJ databases">
        <authorList>
            <person name="Sun Q."/>
        </authorList>
    </citation>
    <scope>NUCLEOTIDE SEQUENCE</scope>
    <source>
        <strain evidence="1">YIM B02566</strain>
    </source>
</reference>
<accession>A0ACC5QWT4</accession>